<feature type="region of interest" description="Disordered" evidence="1">
    <location>
        <begin position="21"/>
        <end position="66"/>
    </location>
</feature>
<dbReference type="Proteomes" id="UP000567179">
    <property type="component" value="Unassembled WGS sequence"/>
</dbReference>
<comment type="caution">
    <text evidence="2">The sequence shown here is derived from an EMBL/GenBank/DDBJ whole genome shotgun (WGS) entry which is preliminary data.</text>
</comment>
<evidence type="ECO:0000313" key="2">
    <source>
        <dbReference type="EMBL" id="KAF5320816.1"/>
    </source>
</evidence>
<evidence type="ECO:0000313" key="3">
    <source>
        <dbReference type="Proteomes" id="UP000567179"/>
    </source>
</evidence>
<feature type="compositionally biased region" description="Basic and acidic residues" evidence="1">
    <location>
        <begin position="240"/>
        <end position="260"/>
    </location>
</feature>
<feature type="compositionally biased region" description="Basic residues" evidence="1">
    <location>
        <begin position="21"/>
        <end position="30"/>
    </location>
</feature>
<accession>A0A8H5F261</accession>
<dbReference type="AlphaFoldDB" id="A0A8H5F261"/>
<organism evidence="2 3">
    <name type="scientific">Psilocybe cf. subviscida</name>
    <dbReference type="NCBI Taxonomy" id="2480587"/>
    <lineage>
        <taxon>Eukaryota</taxon>
        <taxon>Fungi</taxon>
        <taxon>Dikarya</taxon>
        <taxon>Basidiomycota</taxon>
        <taxon>Agaricomycotina</taxon>
        <taxon>Agaricomycetes</taxon>
        <taxon>Agaricomycetidae</taxon>
        <taxon>Agaricales</taxon>
        <taxon>Agaricineae</taxon>
        <taxon>Strophariaceae</taxon>
        <taxon>Psilocybe</taxon>
    </lineage>
</organism>
<proteinExistence type="predicted"/>
<protein>
    <submittedName>
        <fullName evidence="2">Uncharacterized protein</fullName>
    </submittedName>
</protein>
<feature type="region of interest" description="Disordered" evidence="1">
    <location>
        <begin position="238"/>
        <end position="264"/>
    </location>
</feature>
<reference evidence="2 3" key="1">
    <citation type="journal article" date="2020" name="ISME J.">
        <title>Uncovering the hidden diversity of litter-decomposition mechanisms in mushroom-forming fungi.</title>
        <authorList>
            <person name="Floudas D."/>
            <person name="Bentzer J."/>
            <person name="Ahren D."/>
            <person name="Johansson T."/>
            <person name="Persson P."/>
            <person name="Tunlid A."/>
        </authorList>
    </citation>
    <scope>NUCLEOTIDE SEQUENCE [LARGE SCALE GENOMIC DNA]</scope>
    <source>
        <strain evidence="2 3">CBS 101986</strain>
    </source>
</reference>
<keyword evidence="3" id="KW-1185">Reference proteome</keyword>
<gene>
    <name evidence="2" type="ORF">D9619_002139</name>
</gene>
<name>A0A8H5F261_9AGAR</name>
<dbReference type="EMBL" id="JAACJJ010000028">
    <property type="protein sequence ID" value="KAF5320816.1"/>
    <property type="molecule type" value="Genomic_DNA"/>
</dbReference>
<evidence type="ECO:0000256" key="1">
    <source>
        <dbReference type="SAM" id="MobiDB-lite"/>
    </source>
</evidence>
<dbReference type="OrthoDB" id="3269005at2759"/>
<sequence>MSESPPPSPMKIMQAQLLLKKLSKAKKKTTKSAAKSKPAPKEKEATENSDNEEGEGSDKENTEKSSISWVKNPVFTSKLLSIIEESLQYRHAFGFKVPQDAKVSSTGQTATKTGNSLASALFPSSPMPIAKLRKAVVARIRALKSDYTKYKKELGTTGHGLVIEDRAQEIKAGSAISNVWEKMQARFPWYIRLHLLLSASPIYDGSGVANSATPLNTSVLGTQQLARELSPEWDLDAVDDSFHSDHNDDIDNFSETHETDTPAQTDDADVFGPPSVHAEVNSTPTPSLSPVPAVPLVISIPAMVTLSAPAALNVRKRKDPFEDAKALTESYLSVRVETEKIRAESKRTRLELTSNKDLEIERLKATQQDRQHQHELAMMDKRILLAQLEAGNVRGSGSDGYNHGHGHF</sequence>